<evidence type="ECO:0000256" key="2">
    <source>
        <dbReference type="ARBA" id="ARBA00009137"/>
    </source>
</evidence>
<keyword evidence="4" id="KW-1003">Cell membrane</keyword>
<dbReference type="Pfam" id="PF02386">
    <property type="entry name" value="TrkH"/>
    <property type="match status" value="1"/>
</dbReference>
<dbReference type="PIRSF" id="PIRSF006247">
    <property type="entry name" value="TrkH"/>
    <property type="match status" value="1"/>
</dbReference>
<keyword evidence="10" id="KW-0406">Ion transport</keyword>
<keyword evidence="7 12" id="KW-0812">Transmembrane</keyword>
<feature type="transmembrane region" description="Helical" evidence="12">
    <location>
        <begin position="56"/>
        <end position="75"/>
    </location>
</feature>
<sequence>MSGDFLDSVRSYLRFDVQTHVDYRTSLGFVGLILKYLAAAPLFPTAVALYYGESPVPFLVTSGVMFGLGVALGRLRTGPELGNREAFLLVGLTWLVVPLVGMLPYLIAGNGTVAHPVNALFESMSGFTTTGSTVLSQISFERHPRSILMWRQLTQWIGGMGILVLMIAILPELSVGGAQIMSEEAPGVSIDKLTPRIQNTARTLWKIYIGFTVAAAGALYALNFLGLADMSFYNAVAHALTTLPTGGFSPEARSIEPFSPAVQWTIIAFMIVAGTNFALFWYAFSGRPEKLLRNVEFRSYLSAMVVVSGVLAVLLFTGLGLAEVPDAIPPLPGDVERSVRQAVFQVVSIVTTTGYASMDFNTWDQSTQLILLTAMFLGGSAGSAAGSVKIIRWYTIRKTMARELFTSVHPEAVRPVTFSEEMVDEETVRSVLVFTILFLTIFAFSSILIYLDSLRIGLDISAIEAVSASIATLGNVGPGVGVVGPMNNFLRFSAATKLYMIFLMWLGRLEILSVLVLFTPSYWRR</sequence>
<dbReference type="InterPro" id="IPR004772">
    <property type="entry name" value="TrkH"/>
</dbReference>
<evidence type="ECO:0000256" key="7">
    <source>
        <dbReference type="ARBA" id="ARBA00022692"/>
    </source>
</evidence>
<evidence type="ECO:0000256" key="1">
    <source>
        <dbReference type="ARBA" id="ARBA00004429"/>
    </source>
</evidence>
<keyword evidence="14" id="KW-1185">Reference proteome</keyword>
<protein>
    <submittedName>
        <fullName evidence="13">TrkH family potassium uptake protein</fullName>
    </submittedName>
</protein>
<comment type="caution">
    <text evidence="13">The sequence shown here is derived from an EMBL/GenBank/DDBJ whole genome shotgun (WGS) entry which is preliminary data.</text>
</comment>
<dbReference type="PANTHER" id="PTHR32024:SF2">
    <property type="entry name" value="TRK SYSTEM POTASSIUM UPTAKE PROTEIN TRKG-RELATED"/>
    <property type="match status" value="1"/>
</dbReference>
<evidence type="ECO:0000256" key="4">
    <source>
        <dbReference type="ARBA" id="ARBA00022475"/>
    </source>
</evidence>
<organism evidence="13 14">
    <name type="scientific">Haloarcula nitratireducens</name>
    <dbReference type="NCBI Taxonomy" id="2487749"/>
    <lineage>
        <taxon>Archaea</taxon>
        <taxon>Methanobacteriati</taxon>
        <taxon>Methanobacteriota</taxon>
        <taxon>Stenosarchaea group</taxon>
        <taxon>Halobacteria</taxon>
        <taxon>Halobacteriales</taxon>
        <taxon>Haloarculaceae</taxon>
        <taxon>Haloarcula</taxon>
    </lineage>
</organism>
<dbReference type="GO" id="GO:0005886">
    <property type="term" value="C:plasma membrane"/>
    <property type="evidence" value="ECO:0007669"/>
    <property type="project" value="UniProtKB-SubCell"/>
</dbReference>
<dbReference type="InterPro" id="IPR003445">
    <property type="entry name" value="Cat_transpt"/>
</dbReference>
<evidence type="ECO:0000256" key="12">
    <source>
        <dbReference type="SAM" id="Phobius"/>
    </source>
</evidence>
<evidence type="ECO:0000256" key="5">
    <source>
        <dbReference type="ARBA" id="ARBA00022519"/>
    </source>
</evidence>
<feature type="transmembrane region" description="Helical" evidence="12">
    <location>
        <begin position="300"/>
        <end position="322"/>
    </location>
</feature>
<comment type="similarity">
    <text evidence="2">Belongs to the TrkH potassium transport family.</text>
</comment>
<feature type="transmembrane region" description="Helical" evidence="12">
    <location>
        <begin position="431"/>
        <end position="451"/>
    </location>
</feature>
<keyword evidence="9 12" id="KW-1133">Transmembrane helix</keyword>
<dbReference type="EMBL" id="RKLT01000003">
    <property type="protein sequence ID" value="MBX0295325.1"/>
    <property type="molecule type" value="Genomic_DNA"/>
</dbReference>
<accession>A0AAW4PD14</accession>
<dbReference type="PANTHER" id="PTHR32024">
    <property type="entry name" value="TRK SYSTEM POTASSIUM UPTAKE PROTEIN TRKG-RELATED"/>
    <property type="match status" value="1"/>
</dbReference>
<proteinExistence type="inferred from homology"/>
<evidence type="ECO:0000256" key="3">
    <source>
        <dbReference type="ARBA" id="ARBA00022448"/>
    </source>
</evidence>
<dbReference type="Proteomes" id="UP001430455">
    <property type="component" value="Unassembled WGS sequence"/>
</dbReference>
<dbReference type="AlphaFoldDB" id="A0AAW4PD14"/>
<feature type="transmembrane region" description="Helical" evidence="12">
    <location>
        <begin position="153"/>
        <end position="171"/>
    </location>
</feature>
<evidence type="ECO:0000256" key="8">
    <source>
        <dbReference type="ARBA" id="ARBA00022958"/>
    </source>
</evidence>
<keyword evidence="3" id="KW-0813">Transport</keyword>
<feature type="transmembrane region" description="Helical" evidence="12">
    <location>
        <begin position="369"/>
        <end position="391"/>
    </location>
</feature>
<feature type="transmembrane region" description="Helical" evidence="12">
    <location>
        <begin position="261"/>
        <end position="284"/>
    </location>
</feature>
<dbReference type="RefSeq" id="WP_220579975.1">
    <property type="nucleotide sequence ID" value="NZ_RKLT01000003.1"/>
</dbReference>
<keyword evidence="5" id="KW-0997">Cell inner membrane</keyword>
<feature type="transmembrane region" description="Helical" evidence="12">
    <location>
        <begin position="87"/>
        <end position="107"/>
    </location>
</feature>
<dbReference type="GO" id="GO:0015379">
    <property type="term" value="F:potassium:chloride symporter activity"/>
    <property type="evidence" value="ECO:0007669"/>
    <property type="project" value="InterPro"/>
</dbReference>
<feature type="transmembrane region" description="Helical" evidence="12">
    <location>
        <begin position="27"/>
        <end position="50"/>
    </location>
</feature>
<reference evidence="13 14" key="1">
    <citation type="submission" date="2021-06" db="EMBL/GenBank/DDBJ databases">
        <title>Halomicroarcula sp. a new haloarchaeum isolated from saline soil.</title>
        <authorList>
            <person name="Duran-Viseras A."/>
            <person name="Sanchez-Porro C."/>
            <person name="Ventosa A."/>
        </authorList>
    </citation>
    <scope>NUCLEOTIDE SEQUENCE [LARGE SCALE GENOMIC DNA]</scope>
    <source>
        <strain evidence="13 14">F27</strain>
    </source>
</reference>
<evidence type="ECO:0000256" key="9">
    <source>
        <dbReference type="ARBA" id="ARBA00022989"/>
    </source>
</evidence>
<evidence type="ECO:0000256" key="6">
    <source>
        <dbReference type="ARBA" id="ARBA00022538"/>
    </source>
</evidence>
<keyword evidence="11 12" id="KW-0472">Membrane</keyword>
<evidence type="ECO:0000313" key="13">
    <source>
        <dbReference type="EMBL" id="MBX0295325.1"/>
    </source>
</evidence>
<keyword evidence="6" id="KW-0633">Potassium transport</keyword>
<evidence type="ECO:0000256" key="10">
    <source>
        <dbReference type="ARBA" id="ARBA00023065"/>
    </source>
</evidence>
<keyword evidence="8" id="KW-0630">Potassium</keyword>
<comment type="subcellular location">
    <subcellularLocation>
        <location evidence="1">Cell inner membrane</location>
        <topology evidence="1">Multi-pass membrane protein</topology>
    </subcellularLocation>
</comment>
<evidence type="ECO:0000256" key="11">
    <source>
        <dbReference type="ARBA" id="ARBA00023136"/>
    </source>
</evidence>
<feature type="transmembrane region" description="Helical" evidence="12">
    <location>
        <begin position="205"/>
        <end position="225"/>
    </location>
</feature>
<feature type="transmembrane region" description="Helical" evidence="12">
    <location>
        <begin position="498"/>
        <end position="518"/>
    </location>
</feature>
<evidence type="ECO:0000313" key="14">
    <source>
        <dbReference type="Proteomes" id="UP001430455"/>
    </source>
</evidence>
<name>A0AAW4PD14_9EURY</name>
<gene>
    <name evidence="13" type="ORF">EGH23_10570</name>
</gene>